<dbReference type="AlphaFoldDB" id="A0A5C1DEF9"/>
<dbReference type="RefSeq" id="WP_149295525.1">
    <property type="nucleotide sequence ID" value="NZ_CP043473.1"/>
</dbReference>
<dbReference type="Proteomes" id="UP000322079">
    <property type="component" value="Chromosome"/>
</dbReference>
<protein>
    <submittedName>
        <fullName evidence="2">GNAT family N-acetyltransferase</fullName>
    </submittedName>
</protein>
<sequence length="284" mass="31453">MNIASLEGLQAADLHPCFLAAFSDYLVPAQPALEPFAAMLNRRGWVPELSAGAWLDGALIGFWLTATPWIDGRQEGYCIAAGVAPEGRRRHALTEMARHVTARLAERGILQQRLEVIDGNLRARQAYATLGFSSLRRLDCYQIQQPIAARQVWAVTAHAEHGAAAWPDAQPAYPPAVPNRRESLRRAEPALRWLTVERDSALLGSFLLSRDGEAVELHVAPEYRRRGIAGCLLREGQKLTPGGRLSFNNVDSRDLPLIQLLLKHQASYRLSQWEMAKPAAQTAQ</sequence>
<evidence type="ECO:0000313" key="3">
    <source>
        <dbReference type="Proteomes" id="UP000322079"/>
    </source>
</evidence>
<evidence type="ECO:0000313" key="2">
    <source>
        <dbReference type="EMBL" id="QEL55155.1"/>
    </source>
</evidence>
<dbReference type="Gene3D" id="3.40.630.30">
    <property type="match status" value="2"/>
</dbReference>
<name>A0A5C1DEF9_9NEIS</name>
<dbReference type="KEGG" id="chrm:FYK34_06030"/>
<dbReference type="Pfam" id="PF00583">
    <property type="entry name" value="Acetyltransf_1"/>
    <property type="match status" value="1"/>
</dbReference>
<organism evidence="2 3">
    <name type="scientific">Chromobacterium paludis</name>
    <dbReference type="NCBI Taxonomy" id="2605945"/>
    <lineage>
        <taxon>Bacteria</taxon>
        <taxon>Pseudomonadati</taxon>
        <taxon>Pseudomonadota</taxon>
        <taxon>Betaproteobacteria</taxon>
        <taxon>Neisseriales</taxon>
        <taxon>Chromobacteriaceae</taxon>
        <taxon>Chromobacterium</taxon>
    </lineage>
</organism>
<accession>A0A5C1DEF9</accession>
<dbReference type="PROSITE" id="PS51186">
    <property type="entry name" value="GNAT"/>
    <property type="match status" value="1"/>
</dbReference>
<dbReference type="InterPro" id="IPR000182">
    <property type="entry name" value="GNAT_dom"/>
</dbReference>
<evidence type="ECO:0000259" key="1">
    <source>
        <dbReference type="PROSITE" id="PS51186"/>
    </source>
</evidence>
<reference evidence="2 3" key="1">
    <citation type="submission" date="2019-08" db="EMBL/GenBank/DDBJ databases">
        <title>Chromobacterium paludis, a novel bacterium isolated from a Maryland marsh pond.</title>
        <authorList>
            <person name="Blackburn M.B."/>
            <person name="Gundersen-Rindal D.E."/>
        </authorList>
    </citation>
    <scope>NUCLEOTIDE SEQUENCE [LARGE SCALE GENOMIC DNA]</scope>
    <source>
        <strain evidence="3">IIBBL 257-1</strain>
    </source>
</reference>
<proteinExistence type="predicted"/>
<dbReference type="InterPro" id="IPR016181">
    <property type="entry name" value="Acyl_CoA_acyltransferase"/>
</dbReference>
<dbReference type="GO" id="GO:0016747">
    <property type="term" value="F:acyltransferase activity, transferring groups other than amino-acyl groups"/>
    <property type="evidence" value="ECO:0007669"/>
    <property type="project" value="InterPro"/>
</dbReference>
<dbReference type="SUPFAM" id="SSF55729">
    <property type="entry name" value="Acyl-CoA N-acyltransferases (Nat)"/>
    <property type="match status" value="1"/>
</dbReference>
<keyword evidence="3" id="KW-1185">Reference proteome</keyword>
<keyword evidence="2" id="KW-0808">Transferase</keyword>
<dbReference type="EMBL" id="CP043473">
    <property type="protein sequence ID" value="QEL55155.1"/>
    <property type="molecule type" value="Genomic_DNA"/>
</dbReference>
<feature type="domain" description="N-acetyltransferase" evidence="1">
    <location>
        <begin position="1"/>
        <end position="148"/>
    </location>
</feature>
<gene>
    <name evidence="2" type="ORF">FYK34_06030</name>
</gene>